<dbReference type="Proteomes" id="UP001497444">
    <property type="component" value="Unassembled WGS sequence"/>
</dbReference>
<protein>
    <submittedName>
        <fullName evidence="1">Uncharacterized protein</fullName>
    </submittedName>
</protein>
<sequence length="177" mass="19704">MSCKTLGQSLRGVLIIHLSNGKGIKAYNRLIGQPNIGLCGTGQLISKGIADEKPIECFAAAIKVFDGMLSAQFFYAKDCWHQALRTLKNALFLKKLLKARQFTRRRIKCCHKRSHCLASRLKERRSANVSSARDMALSSTNSLTERWAAVAAVRSTCLALRDKRRSSFSVLAVFIVM</sequence>
<reference evidence="1" key="1">
    <citation type="submission" date="2024-02" db="EMBL/GenBank/DDBJ databases">
        <authorList>
            <consortium name="ELIXIR-Norway"/>
            <consortium name="Elixir Norway"/>
        </authorList>
    </citation>
    <scope>NUCLEOTIDE SEQUENCE</scope>
</reference>
<comment type="caution">
    <text evidence="1">The sequence shown here is derived from an EMBL/GenBank/DDBJ whole genome shotgun (WGS) entry which is preliminary data.</text>
</comment>
<dbReference type="EMBL" id="CAXAQS010000907">
    <property type="protein sequence ID" value="CAK9253600.1"/>
    <property type="molecule type" value="Genomic_DNA"/>
</dbReference>
<accession>A0ABP0VJA7</accession>
<keyword evidence="2" id="KW-1185">Reference proteome</keyword>
<name>A0ABP0VJA7_9BRYO</name>
<evidence type="ECO:0000313" key="1">
    <source>
        <dbReference type="EMBL" id="CAK9253600.1"/>
    </source>
</evidence>
<proteinExistence type="predicted"/>
<organism evidence="1 2">
    <name type="scientific">Sphagnum jensenii</name>
    <dbReference type="NCBI Taxonomy" id="128206"/>
    <lineage>
        <taxon>Eukaryota</taxon>
        <taxon>Viridiplantae</taxon>
        <taxon>Streptophyta</taxon>
        <taxon>Embryophyta</taxon>
        <taxon>Bryophyta</taxon>
        <taxon>Sphagnophytina</taxon>
        <taxon>Sphagnopsida</taxon>
        <taxon>Sphagnales</taxon>
        <taxon>Sphagnaceae</taxon>
        <taxon>Sphagnum</taxon>
    </lineage>
</organism>
<gene>
    <name evidence="1" type="ORF">CSSPJE1EN1_LOCUS28978</name>
</gene>
<evidence type="ECO:0000313" key="2">
    <source>
        <dbReference type="Proteomes" id="UP001497444"/>
    </source>
</evidence>